<dbReference type="InterPro" id="IPR023213">
    <property type="entry name" value="CAT-like_dom_sf"/>
</dbReference>
<keyword evidence="4" id="KW-1185">Reference proteome</keyword>
<dbReference type="GO" id="GO:0031177">
    <property type="term" value="F:phosphopantetheine binding"/>
    <property type="evidence" value="ECO:0007669"/>
    <property type="project" value="TreeGrafter"/>
</dbReference>
<dbReference type="InterPro" id="IPR036736">
    <property type="entry name" value="ACP-like_sf"/>
</dbReference>
<dbReference type="PANTHER" id="PTHR45527:SF1">
    <property type="entry name" value="FATTY ACID SYNTHASE"/>
    <property type="match status" value="1"/>
</dbReference>
<comment type="caution">
    <text evidence="3">The sequence shown here is derived from an EMBL/GenBank/DDBJ whole genome shotgun (WGS) entry which is preliminary data.</text>
</comment>
<dbReference type="CDD" id="cd19531">
    <property type="entry name" value="LCL_NRPS-like"/>
    <property type="match status" value="1"/>
</dbReference>
<dbReference type="GO" id="GO:0009239">
    <property type="term" value="P:enterobactin biosynthetic process"/>
    <property type="evidence" value="ECO:0007669"/>
    <property type="project" value="TreeGrafter"/>
</dbReference>
<dbReference type="GO" id="GO:0008610">
    <property type="term" value="P:lipid biosynthetic process"/>
    <property type="evidence" value="ECO:0007669"/>
    <property type="project" value="UniProtKB-ARBA"/>
</dbReference>
<dbReference type="EMBL" id="BKZW01000004">
    <property type="protein sequence ID" value="GER91685.1"/>
    <property type="molecule type" value="Genomic_DNA"/>
</dbReference>
<dbReference type="Gene3D" id="1.10.1200.10">
    <property type="entry name" value="ACP-like"/>
    <property type="match status" value="1"/>
</dbReference>
<dbReference type="Gene3D" id="3.30.559.10">
    <property type="entry name" value="Chloramphenicol acetyltransferase-like domain"/>
    <property type="match status" value="1"/>
</dbReference>
<dbReference type="SUPFAM" id="SSF52777">
    <property type="entry name" value="CoA-dependent acyltransferases"/>
    <property type="match status" value="1"/>
</dbReference>
<dbReference type="AlphaFoldDB" id="A0A5J4KUT8"/>
<dbReference type="GO" id="GO:0043041">
    <property type="term" value="P:amino acid activation for nonribosomal peptide biosynthetic process"/>
    <property type="evidence" value="ECO:0007669"/>
    <property type="project" value="TreeGrafter"/>
</dbReference>
<dbReference type="PROSITE" id="PS50075">
    <property type="entry name" value="CARRIER"/>
    <property type="match status" value="1"/>
</dbReference>
<comment type="cofactor">
    <cofactor evidence="1">
        <name>pantetheine 4'-phosphate</name>
        <dbReference type="ChEBI" id="CHEBI:47942"/>
    </cofactor>
</comment>
<feature type="domain" description="Carrier" evidence="2">
    <location>
        <begin position="1"/>
        <end position="35"/>
    </location>
</feature>
<name>A0A5J4KUT8_9CHLR</name>
<dbReference type="GO" id="GO:0009366">
    <property type="term" value="C:enterobactin synthetase complex"/>
    <property type="evidence" value="ECO:0007669"/>
    <property type="project" value="TreeGrafter"/>
</dbReference>
<dbReference type="Proteomes" id="UP000326912">
    <property type="component" value="Unassembled WGS sequence"/>
</dbReference>
<gene>
    <name evidence="3" type="ORF">KDW_58470</name>
</gene>
<evidence type="ECO:0000256" key="1">
    <source>
        <dbReference type="ARBA" id="ARBA00001957"/>
    </source>
</evidence>
<reference evidence="3 4" key="1">
    <citation type="submission" date="2019-10" db="EMBL/GenBank/DDBJ databases">
        <title>Dictyobacter vulcani sp. nov., within the class Ktedonobacteria, isolated from soil of volcanic Mt. Zao.</title>
        <authorList>
            <person name="Zheng Y."/>
            <person name="Wang C.M."/>
            <person name="Sakai Y."/>
            <person name="Abe K."/>
            <person name="Yokota A."/>
            <person name="Yabe S."/>
        </authorList>
    </citation>
    <scope>NUCLEOTIDE SEQUENCE [LARGE SCALE GENOMIC DNA]</scope>
    <source>
        <strain evidence="3 4">W12</strain>
    </source>
</reference>
<dbReference type="PANTHER" id="PTHR45527">
    <property type="entry name" value="NONRIBOSOMAL PEPTIDE SYNTHETASE"/>
    <property type="match status" value="1"/>
</dbReference>
<proteinExistence type="predicted"/>
<dbReference type="GO" id="GO:0005829">
    <property type="term" value="C:cytosol"/>
    <property type="evidence" value="ECO:0007669"/>
    <property type="project" value="TreeGrafter"/>
</dbReference>
<dbReference type="InterPro" id="IPR001242">
    <property type="entry name" value="Condensation_dom"/>
</dbReference>
<evidence type="ECO:0000313" key="4">
    <source>
        <dbReference type="Proteomes" id="UP000326912"/>
    </source>
</evidence>
<evidence type="ECO:0000259" key="2">
    <source>
        <dbReference type="PROSITE" id="PS50075"/>
    </source>
</evidence>
<dbReference type="GO" id="GO:0047527">
    <property type="term" value="F:2,3-dihydroxybenzoate-serine ligase activity"/>
    <property type="evidence" value="ECO:0007669"/>
    <property type="project" value="TreeGrafter"/>
</dbReference>
<sequence>MISRIRAEFQIEIPLKSLFEAPTVAAMAAQIAQLQRENQHVATPPLVPMSRESAIPLSFAQQRLWFIDQMEPANAAYNIPLALRLSGDLNAEALVRSLQEIVNRHEILRTSFVVQDEQPVQIIHSADTFQVRQLNISELVASARDTLIKQLALEDAQRPFDLTEAPLMRATLVRCSDPRLQSTASESSGSEALDEQESEFVLLLTMHHIVSDGWSMGVLLRELSVLYHAYSHGKPSPLSNLAIQYADVALWERSWLHGDLMDYHLNYWKQQLSGFTSLQLPTDRPGRRCQPVMVRPISSLCRQRSLKRSRPSASKRERPCS</sequence>
<organism evidence="3 4">
    <name type="scientific">Dictyobacter vulcani</name>
    <dbReference type="NCBI Taxonomy" id="2607529"/>
    <lineage>
        <taxon>Bacteria</taxon>
        <taxon>Bacillati</taxon>
        <taxon>Chloroflexota</taxon>
        <taxon>Ktedonobacteria</taxon>
        <taxon>Ktedonobacterales</taxon>
        <taxon>Dictyobacteraceae</taxon>
        <taxon>Dictyobacter</taxon>
    </lineage>
</organism>
<dbReference type="Pfam" id="PF00668">
    <property type="entry name" value="Condensation"/>
    <property type="match status" value="2"/>
</dbReference>
<dbReference type="SUPFAM" id="SSF47336">
    <property type="entry name" value="ACP-like"/>
    <property type="match status" value="1"/>
</dbReference>
<dbReference type="Gene3D" id="3.30.559.30">
    <property type="entry name" value="Nonribosomal peptide synthetase, condensation domain"/>
    <property type="match status" value="1"/>
</dbReference>
<dbReference type="InterPro" id="IPR009081">
    <property type="entry name" value="PP-bd_ACP"/>
</dbReference>
<protein>
    <recommendedName>
        <fullName evidence="2">Carrier domain-containing protein</fullName>
    </recommendedName>
</protein>
<accession>A0A5J4KUT8</accession>
<evidence type="ECO:0000313" key="3">
    <source>
        <dbReference type="EMBL" id="GER91685.1"/>
    </source>
</evidence>